<organism evidence="1 2">
    <name type="scientific">Eumeta variegata</name>
    <name type="common">Bagworm moth</name>
    <name type="synonym">Eumeta japonica</name>
    <dbReference type="NCBI Taxonomy" id="151549"/>
    <lineage>
        <taxon>Eukaryota</taxon>
        <taxon>Metazoa</taxon>
        <taxon>Ecdysozoa</taxon>
        <taxon>Arthropoda</taxon>
        <taxon>Hexapoda</taxon>
        <taxon>Insecta</taxon>
        <taxon>Pterygota</taxon>
        <taxon>Neoptera</taxon>
        <taxon>Endopterygota</taxon>
        <taxon>Lepidoptera</taxon>
        <taxon>Glossata</taxon>
        <taxon>Ditrysia</taxon>
        <taxon>Tineoidea</taxon>
        <taxon>Psychidae</taxon>
        <taxon>Oiketicinae</taxon>
        <taxon>Eumeta</taxon>
    </lineage>
</organism>
<proteinExistence type="predicted"/>
<dbReference type="Proteomes" id="UP000299102">
    <property type="component" value="Unassembled WGS sequence"/>
</dbReference>
<gene>
    <name evidence="1" type="ORF">EVAR_57617_1</name>
</gene>
<dbReference type="AlphaFoldDB" id="A0A4C1XWG1"/>
<keyword evidence="2" id="KW-1185">Reference proteome</keyword>
<evidence type="ECO:0000313" key="2">
    <source>
        <dbReference type="Proteomes" id="UP000299102"/>
    </source>
</evidence>
<comment type="caution">
    <text evidence="1">The sequence shown here is derived from an EMBL/GenBank/DDBJ whole genome shotgun (WGS) entry which is preliminary data.</text>
</comment>
<dbReference type="EMBL" id="BGZK01001006">
    <property type="protein sequence ID" value="GBP68291.1"/>
    <property type="molecule type" value="Genomic_DNA"/>
</dbReference>
<sequence length="109" mass="11987">MTDSGDEIVVEKAIRIESATVSGPELTTRSFNIKGEGSTFYVYADEVAAGKLVVDVLNKSSLYNSANRQVPLDADEAVGTLKNKYTEIQFKIKLPFDASKWSLKRKPKG</sequence>
<name>A0A4C1XWG1_EUMVA</name>
<evidence type="ECO:0000313" key="1">
    <source>
        <dbReference type="EMBL" id="GBP68291.1"/>
    </source>
</evidence>
<accession>A0A4C1XWG1</accession>
<protein>
    <submittedName>
        <fullName evidence="1">Uncharacterized protein</fullName>
    </submittedName>
</protein>
<reference evidence="1 2" key="1">
    <citation type="journal article" date="2019" name="Commun. Biol.">
        <title>The bagworm genome reveals a unique fibroin gene that provides high tensile strength.</title>
        <authorList>
            <person name="Kono N."/>
            <person name="Nakamura H."/>
            <person name="Ohtoshi R."/>
            <person name="Tomita M."/>
            <person name="Numata K."/>
            <person name="Arakawa K."/>
        </authorList>
    </citation>
    <scope>NUCLEOTIDE SEQUENCE [LARGE SCALE GENOMIC DNA]</scope>
</reference>